<dbReference type="PANTHER" id="PTHR11845">
    <property type="entry name" value="5'-DEOXYNUCLEOTIDASE HDDC2"/>
    <property type="match status" value="1"/>
</dbReference>
<dbReference type="InterPro" id="IPR039356">
    <property type="entry name" value="YfbR/HDDC2"/>
</dbReference>
<gene>
    <name evidence="3" type="ORF">ENI13_02080</name>
</gene>
<dbReference type="PANTHER" id="PTHR11845:SF13">
    <property type="entry name" value="5'-DEOXYNUCLEOTIDASE HDDC2"/>
    <property type="match status" value="1"/>
</dbReference>
<evidence type="ECO:0000259" key="2">
    <source>
        <dbReference type="SMART" id="SM00471"/>
    </source>
</evidence>
<name>A0A7C1NPW3_UNCC3</name>
<feature type="domain" description="HD/PDEase" evidence="2">
    <location>
        <begin position="25"/>
        <end position="150"/>
    </location>
</feature>
<protein>
    <submittedName>
        <fullName evidence="3">HD domain-containing protein</fullName>
    </submittedName>
</protein>
<dbReference type="AlphaFoldDB" id="A0A7C1NPW3"/>
<proteinExistence type="predicted"/>
<keyword evidence="1" id="KW-0378">Hydrolase</keyword>
<dbReference type="InterPro" id="IPR003607">
    <property type="entry name" value="HD/PDEase_dom"/>
</dbReference>
<dbReference type="Pfam" id="PF12917">
    <property type="entry name" value="YfbR-like"/>
    <property type="match status" value="1"/>
</dbReference>
<comment type="caution">
    <text evidence="3">The sequence shown here is derived from an EMBL/GenBank/DDBJ whole genome shotgun (WGS) entry which is preliminary data.</text>
</comment>
<dbReference type="Gene3D" id="1.10.3210.10">
    <property type="entry name" value="Hypothetical protein af1432"/>
    <property type="match status" value="1"/>
</dbReference>
<sequence>MDILRHIKNRSLAHIVRYSSLPQHFGESVAEHSFYTAYITAILCRLLKEEEVKIDTEKAISMALVHDSEEMFSGDILSPFKHYSDEVTEAIRKVNLEIIRDAFEGLPNSLINHFVALWVEEGEGVGIEAQVVKMADRLSLIAKCAEEVKAGNEFFQEMYEDQLARLNRDDKPWWNTIKAKVLSSMKEET</sequence>
<organism evidence="3">
    <name type="scientific">candidate division CPR3 bacterium</name>
    <dbReference type="NCBI Taxonomy" id="2268181"/>
    <lineage>
        <taxon>Bacteria</taxon>
        <taxon>Bacteria division CPR3</taxon>
    </lineage>
</organism>
<reference evidence="3" key="1">
    <citation type="journal article" date="2020" name="mSystems">
        <title>Genome- and Community-Level Interaction Insights into Carbon Utilization and Element Cycling Functions of Hydrothermarchaeota in Hydrothermal Sediment.</title>
        <authorList>
            <person name="Zhou Z."/>
            <person name="Liu Y."/>
            <person name="Xu W."/>
            <person name="Pan J."/>
            <person name="Luo Z.H."/>
            <person name="Li M."/>
        </authorList>
    </citation>
    <scope>NUCLEOTIDE SEQUENCE [LARGE SCALE GENOMIC DNA]</scope>
    <source>
        <strain evidence="3">HyVt-369</strain>
    </source>
</reference>
<dbReference type="GO" id="GO:0005737">
    <property type="term" value="C:cytoplasm"/>
    <property type="evidence" value="ECO:0007669"/>
    <property type="project" value="TreeGrafter"/>
</dbReference>
<dbReference type="SUPFAM" id="SSF109604">
    <property type="entry name" value="HD-domain/PDEase-like"/>
    <property type="match status" value="1"/>
</dbReference>
<dbReference type="GO" id="GO:0002953">
    <property type="term" value="F:5'-deoxynucleotidase activity"/>
    <property type="evidence" value="ECO:0007669"/>
    <property type="project" value="InterPro"/>
</dbReference>
<accession>A0A7C1NPW3</accession>
<evidence type="ECO:0000256" key="1">
    <source>
        <dbReference type="ARBA" id="ARBA00022801"/>
    </source>
</evidence>
<dbReference type="Proteomes" id="UP000885695">
    <property type="component" value="Unassembled WGS sequence"/>
</dbReference>
<dbReference type="EMBL" id="DRHL01000122">
    <property type="protein sequence ID" value="HEB13749.1"/>
    <property type="molecule type" value="Genomic_DNA"/>
</dbReference>
<dbReference type="SMART" id="SM00471">
    <property type="entry name" value="HDc"/>
    <property type="match status" value="1"/>
</dbReference>
<evidence type="ECO:0000313" key="3">
    <source>
        <dbReference type="EMBL" id="HEB13749.1"/>
    </source>
</evidence>